<accession>A0A9Q8LBM7</accession>
<reference evidence="2" key="1">
    <citation type="submission" date="2021-12" db="EMBL/GenBank/DDBJ databases">
        <authorList>
            <person name="Zaccaron A."/>
            <person name="Stergiopoulos I."/>
        </authorList>
    </citation>
    <scope>NUCLEOTIDE SEQUENCE</scope>
    <source>
        <strain evidence="2">Race5_Kim</strain>
    </source>
</reference>
<dbReference type="AlphaFoldDB" id="A0A9Q8LBM7"/>
<dbReference type="SUPFAM" id="SSF54695">
    <property type="entry name" value="POZ domain"/>
    <property type="match status" value="1"/>
</dbReference>
<dbReference type="PANTHER" id="PTHR47843:SF5">
    <property type="entry name" value="BTB_POZ DOMAIN PROTEIN"/>
    <property type="match status" value="1"/>
</dbReference>
<sequence>MMAGVMQKAALCGGLARYLDNAALSDYTIVCNDKQWEVHRLVLSLHSAVFAKACDGQLAEAKDMKYDLSSYGKNEVEALIKYLYTFDYTVEGKEVREHLLLHVSMCCIADKYDITPLRQLTVGKFKDTILNVKASNELVGAIEIAYGFYGATADIRDSMVQLLAERFSFLDDVPGNKALLEAMQSHPNLAIEVVRATTKKYARGLTPVNGQGPVFQCPQKACRAIFQDPDIKAGYPFYKCPQCSVSQSGTMWHKYYALA</sequence>
<organism evidence="2 3">
    <name type="scientific">Passalora fulva</name>
    <name type="common">Tomato leaf mold</name>
    <name type="synonym">Cladosporium fulvum</name>
    <dbReference type="NCBI Taxonomy" id="5499"/>
    <lineage>
        <taxon>Eukaryota</taxon>
        <taxon>Fungi</taxon>
        <taxon>Dikarya</taxon>
        <taxon>Ascomycota</taxon>
        <taxon>Pezizomycotina</taxon>
        <taxon>Dothideomycetes</taxon>
        <taxon>Dothideomycetidae</taxon>
        <taxon>Mycosphaerellales</taxon>
        <taxon>Mycosphaerellaceae</taxon>
        <taxon>Fulvia</taxon>
    </lineage>
</organism>
<evidence type="ECO:0000259" key="1">
    <source>
        <dbReference type="PROSITE" id="PS50097"/>
    </source>
</evidence>
<dbReference type="PANTHER" id="PTHR47843">
    <property type="entry name" value="BTB DOMAIN-CONTAINING PROTEIN-RELATED"/>
    <property type="match status" value="1"/>
</dbReference>
<gene>
    <name evidence="2" type="ORF">CLAFUR5_03293</name>
</gene>
<proteinExistence type="predicted"/>
<dbReference type="RefSeq" id="XP_047758785.1">
    <property type="nucleotide sequence ID" value="XM_047902441.1"/>
</dbReference>
<protein>
    <recommendedName>
        <fullName evidence="1">BTB domain-containing protein</fullName>
    </recommendedName>
</protein>
<dbReference type="OrthoDB" id="3650515at2759"/>
<dbReference type="PROSITE" id="PS50097">
    <property type="entry name" value="BTB"/>
    <property type="match status" value="1"/>
</dbReference>
<dbReference type="SMART" id="SM00225">
    <property type="entry name" value="BTB"/>
    <property type="match status" value="1"/>
</dbReference>
<dbReference type="InterPro" id="IPR011333">
    <property type="entry name" value="SKP1/BTB/POZ_sf"/>
</dbReference>
<dbReference type="CDD" id="cd18186">
    <property type="entry name" value="BTB_POZ_ZBTB_KLHL-like"/>
    <property type="match status" value="1"/>
</dbReference>
<dbReference type="KEGG" id="ffu:CLAFUR5_03293"/>
<evidence type="ECO:0000313" key="2">
    <source>
        <dbReference type="EMBL" id="UJO14419.1"/>
    </source>
</evidence>
<evidence type="ECO:0000313" key="3">
    <source>
        <dbReference type="Proteomes" id="UP000756132"/>
    </source>
</evidence>
<dbReference type="EMBL" id="CP090164">
    <property type="protein sequence ID" value="UJO14419.1"/>
    <property type="molecule type" value="Genomic_DNA"/>
</dbReference>
<dbReference type="Proteomes" id="UP000756132">
    <property type="component" value="Chromosome 2"/>
</dbReference>
<keyword evidence="3" id="KW-1185">Reference proteome</keyword>
<dbReference type="Pfam" id="PF00651">
    <property type="entry name" value="BTB"/>
    <property type="match status" value="1"/>
</dbReference>
<dbReference type="InterPro" id="IPR000210">
    <property type="entry name" value="BTB/POZ_dom"/>
</dbReference>
<dbReference type="GeneID" id="71983171"/>
<feature type="domain" description="BTB" evidence="1">
    <location>
        <begin position="25"/>
        <end position="92"/>
    </location>
</feature>
<name>A0A9Q8LBM7_PASFU</name>
<dbReference type="Gene3D" id="3.30.710.10">
    <property type="entry name" value="Potassium Channel Kv1.1, Chain A"/>
    <property type="match status" value="1"/>
</dbReference>
<reference evidence="2" key="2">
    <citation type="journal article" date="2022" name="Microb. Genom.">
        <title>A chromosome-scale genome assembly of the tomato pathogen Cladosporium fulvum reveals a compartmentalized genome architecture and the presence of a dispensable chromosome.</title>
        <authorList>
            <person name="Zaccaron A.Z."/>
            <person name="Chen L.H."/>
            <person name="Samaras A."/>
            <person name="Stergiopoulos I."/>
        </authorList>
    </citation>
    <scope>NUCLEOTIDE SEQUENCE</scope>
    <source>
        <strain evidence="2">Race5_Kim</strain>
    </source>
</reference>